<protein>
    <submittedName>
        <fullName evidence="1">Uncharacterized protein</fullName>
    </submittedName>
</protein>
<name>A0A8D9E5V6_9HEMI</name>
<dbReference type="EMBL" id="HBUF01428653">
    <property type="protein sequence ID" value="CAG6741686.1"/>
    <property type="molecule type" value="Transcribed_RNA"/>
</dbReference>
<accession>A0A8D9E5V6</accession>
<proteinExistence type="predicted"/>
<reference evidence="1" key="1">
    <citation type="submission" date="2021-05" db="EMBL/GenBank/DDBJ databases">
        <authorList>
            <person name="Alioto T."/>
            <person name="Alioto T."/>
            <person name="Gomez Garrido J."/>
        </authorList>
    </citation>
    <scope>NUCLEOTIDE SEQUENCE</scope>
</reference>
<dbReference type="AlphaFoldDB" id="A0A8D9E5V6"/>
<sequence>MSFILVSITSHRQSHLSQSHLSQSNCLSHLSQSNNQSHHLSNNQSHHLTMRGQSYRESFLPSFYSFHTINLIDPVCFAVLFLSSYFHRVHILFPVSLYSP</sequence>
<organism evidence="1">
    <name type="scientific">Cacopsylla melanoneura</name>
    <dbReference type="NCBI Taxonomy" id="428564"/>
    <lineage>
        <taxon>Eukaryota</taxon>
        <taxon>Metazoa</taxon>
        <taxon>Ecdysozoa</taxon>
        <taxon>Arthropoda</taxon>
        <taxon>Hexapoda</taxon>
        <taxon>Insecta</taxon>
        <taxon>Pterygota</taxon>
        <taxon>Neoptera</taxon>
        <taxon>Paraneoptera</taxon>
        <taxon>Hemiptera</taxon>
        <taxon>Sternorrhyncha</taxon>
        <taxon>Psylloidea</taxon>
        <taxon>Psyllidae</taxon>
        <taxon>Psyllinae</taxon>
        <taxon>Cacopsylla</taxon>
    </lineage>
</organism>
<evidence type="ECO:0000313" key="1">
    <source>
        <dbReference type="EMBL" id="CAG6741686.1"/>
    </source>
</evidence>